<dbReference type="RefSeq" id="XP_004445342.1">
    <property type="nucleotide sequence ID" value="XM_004445285.1"/>
</dbReference>
<evidence type="ECO:0000313" key="2">
    <source>
        <dbReference type="Proteomes" id="UP000001261"/>
    </source>
</evidence>
<gene>
    <name evidence="1" type="ORF">CIMG_13031</name>
</gene>
<dbReference type="GeneID" id="24164658"/>
<name>A0A0D8JU99_COCIM</name>
<dbReference type="EMBL" id="GG704912">
    <property type="protein sequence ID" value="KJF60536.1"/>
    <property type="molecule type" value="Genomic_DNA"/>
</dbReference>
<reference evidence="2" key="2">
    <citation type="journal article" date="2010" name="Genome Res.">
        <title>Population genomic sequencing of Coccidioides fungi reveals recent hybridization and transposon control.</title>
        <authorList>
            <person name="Neafsey D.E."/>
            <person name="Barker B.M."/>
            <person name="Sharpton T.J."/>
            <person name="Stajich J.E."/>
            <person name="Park D.J."/>
            <person name="Whiston E."/>
            <person name="Hung C.-Y."/>
            <person name="McMahan C."/>
            <person name="White J."/>
            <person name="Sykes S."/>
            <person name="Heiman D."/>
            <person name="Young S."/>
            <person name="Zeng Q."/>
            <person name="Abouelleil A."/>
            <person name="Aftuck L."/>
            <person name="Bessette D."/>
            <person name="Brown A."/>
            <person name="FitzGerald M."/>
            <person name="Lui A."/>
            <person name="Macdonald J.P."/>
            <person name="Priest M."/>
            <person name="Orbach M.J."/>
            <person name="Galgiani J.N."/>
            <person name="Kirkland T.N."/>
            <person name="Cole G.T."/>
            <person name="Birren B.W."/>
            <person name="Henn M.R."/>
            <person name="Taylor J.W."/>
            <person name="Rounsley S.D."/>
        </authorList>
    </citation>
    <scope>GENOME REANNOTATION</scope>
    <source>
        <strain evidence="2">RS</strain>
    </source>
</reference>
<dbReference type="InParanoid" id="A0A0D8JU99"/>
<keyword evidence="2" id="KW-1185">Reference proteome</keyword>
<accession>A0A0D8JU99</accession>
<reference evidence="2" key="1">
    <citation type="journal article" date="2009" name="Genome Res.">
        <title>Comparative genomic analyses of the human fungal pathogens Coccidioides and their relatives.</title>
        <authorList>
            <person name="Sharpton T.J."/>
            <person name="Stajich J.E."/>
            <person name="Rounsley S.D."/>
            <person name="Gardner M.J."/>
            <person name="Wortman J.R."/>
            <person name="Jordar V.S."/>
            <person name="Maiti R."/>
            <person name="Kodira C.D."/>
            <person name="Neafsey D.E."/>
            <person name="Zeng Q."/>
            <person name="Hung C.-Y."/>
            <person name="McMahan C."/>
            <person name="Muszewska A."/>
            <person name="Grynberg M."/>
            <person name="Mandel M.A."/>
            <person name="Kellner E.M."/>
            <person name="Barker B.M."/>
            <person name="Galgiani J.N."/>
            <person name="Orbach M.J."/>
            <person name="Kirkland T.N."/>
            <person name="Cole G.T."/>
            <person name="Henn M.R."/>
            <person name="Birren B.W."/>
            <person name="Taylor J.W."/>
        </authorList>
    </citation>
    <scope>NUCLEOTIDE SEQUENCE [LARGE SCALE GENOMIC DNA]</scope>
    <source>
        <strain evidence="2">RS</strain>
    </source>
</reference>
<dbReference type="AlphaFoldDB" id="A0A0D8JU99"/>
<protein>
    <submittedName>
        <fullName evidence="1">Uncharacterized protein</fullName>
    </submittedName>
</protein>
<evidence type="ECO:0000313" key="1">
    <source>
        <dbReference type="EMBL" id="KJF60536.1"/>
    </source>
</evidence>
<dbReference type="VEuPathDB" id="FungiDB:CIMG_13031"/>
<dbReference type="Proteomes" id="UP000001261">
    <property type="component" value="Unassembled WGS sequence"/>
</dbReference>
<dbReference type="KEGG" id="cim:CIMG_13031"/>
<organism evidence="1 2">
    <name type="scientific">Coccidioides immitis (strain RS)</name>
    <name type="common">Valley fever fungus</name>
    <dbReference type="NCBI Taxonomy" id="246410"/>
    <lineage>
        <taxon>Eukaryota</taxon>
        <taxon>Fungi</taxon>
        <taxon>Dikarya</taxon>
        <taxon>Ascomycota</taxon>
        <taxon>Pezizomycotina</taxon>
        <taxon>Eurotiomycetes</taxon>
        <taxon>Eurotiomycetidae</taxon>
        <taxon>Onygenales</taxon>
        <taxon>Onygenaceae</taxon>
        <taxon>Coccidioides</taxon>
    </lineage>
</organism>
<sequence length="142" mass="16150">MNSDGRGSAQRSLKKARTQGTVSSAQISISLVRVSNYSRYIHRRINTTIRQLIQNTLQELADVQNVNEMGKQVLQKLNSGSRGGGTSGFGEKIRYVNHYKKNRNNYSHEDLRTCVKLGERLMHSHHKRKIKGEIGDNKVRSE</sequence>
<proteinExistence type="predicted"/>